<gene>
    <name evidence="1" type="ORF">E2C01_005692</name>
</gene>
<evidence type="ECO:0000313" key="2">
    <source>
        <dbReference type="Proteomes" id="UP000324222"/>
    </source>
</evidence>
<keyword evidence="2" id="KW-1185">Reference proteome</keyword>
<dbReference type="Proteomes" id="UP000324222">
    <property type="component" value="Unassembled WGS sequence"/>
</dbReference>
<comment type="caution">
    <text evidence="1">The sequence shown here is derived from an EMBL/GenBank/DDBJ whole genome shotgun (WGS) entry which is preliminary data.</text>
</comment>
<protein>
    <submittedName>
        <fullName evidence="1">Uncharacterized protein</fullName>
    </submittedName>
</protein>
<proteinExistence type="predicted"/>
<name>A0A5B7CV13_PORTR</name>
<accession>A0A5B7CV13</accession>
<sequence>MDSEMKLQQVEIGMTLTRNGAEKTQRGSLTRVLVDHAFAGGLRHWDGEGDGLVEFAAAWLHSHYWRDSYSVAQEFSNQYSQNLLIGLLTSRQHLGHVTCINGISNKFSVSHKPQASMLHADQAHPRVKKPAAPHTCQEASNMHHKHFPHHIANAPLRTQAAHAQICCSFDKIQTQCSFQT</sequence>
<dbReference type="AlphaFoldDB" id="A0A5B7CV13"/>
<evidence type="ECO:0000313" key="1">
    <source>
        <dbReference type="EMBL" id="MPC12975.1"/>
    </source>
</evidence>
<dbReference type="EMBL" id="VSRR010000249">
    <property type="protein sequence ID" value="MPC12975.1"/>
    <property type="molecule type" value="Genomic_DNA"/>
</dbReference>
<organism evidence="1 2">
    <name type="scientific">Portunus trituberculatus</name>
    <name type="common">Swimming crab</name>
    <name type="synonym">Neptunus trituberculatus</name>
    <dbReference type="NCBI Taxonomy" id="210409"/>
    <lineage>
        <taxon>Eukaryota</taxon>
        <taxon>Metazoa</taxon>
        <taxon>Ecdysozoa</taxon>
        <taxon>Arthropoda</taxon>
        <taxon>Crustacea</taxon>
        <taxon>Multicrustacea</taxon>
        <taxon>Malacostraca</taxon>
        <taxon>Eumalacostraca</taxon>
        <taxon>Eucarida</taxon>
        <taxon>Decapoda</taxon>
        <taxon>Pleocyemata</taxon>
        <taxon>Brachyura</taxon>
        <taxon>Eubrachyura</taxon>
        <taxon>Portunoidea</taxon>
        <taxon>Portunidae</taxon>
        <taxon>Portuninae</taxon>
        <taxon>Portunus</taxon>
    </lineage>
</organism>
<reference evidence="1 2" key="1">
    <citation type="submission" date="2019-05" db="EMBL/GenBank/DDBJ databases">
        <title>Another draft genome of Portunus trituberculatus and its Hox gene families provides insights of decapod evolution.</title>
        <authorList>
            <person name="Jeong J.-H."/>
            <person name="Song I."/>
            <person name="Kim S."/>
            <person name="Choi T."/>
            <person name="Kim D."/>
            <person name="Ryu S."/>
            <person name="Kim W."/>
        </authorList>
    </citation>
    <scope>NUCLEOTIDE SEQUENCE [LARGE SCALE GENOMIC DNA]</scope>
    <source>
        <tissue evidence="1">Muscle</tissue>
    </source>
</reference>